<keyword evidence="2" id="KW-1185">Reference proteome</keyword>
<dbReference type="EMBL" id="QJKJ01013523">
    <property type="protein sequence ID" value="RDX66258.1"/>
    <property type="molecule type" value="Genomic_DNA"/>
</dbReference>
<comment type="caution">
    <text evidence="1">The sequence shown here is derived from an EMBL/GenBank/DDBJ whole genome shotgun (WGS) entry which is preliminary data.</text>
</comment>
<sequence>MTQAIPNVTIPNVGRKPSKKMKLPTATELISHYESQGMDSQEASMKVIEDLQKALFGVISSGKGRHDKLLIESSRKVDAVSNRLTVLDMKLDSKPGYVETFAIGLASGAALKGIGAIVPHLIAPLAQIWNSVSTMIGVQSHTLIKLGDVCAGRLLVAAAIHVELFHSSATFSADHFVWDPVTGSWEYQAIAVVWGLESLALANEYAVLVNLRIQSMSSPPYKHIYLPSDT</sequence>
<organism evidence="1 2">
    <name type="scientific">Mucuna pruriens</name>
    <name type="common">Velvet bean</name>
    <name type="synonym">Dolichos pruriens</name>
    <dbReference type="NCBI Taxonomy" id="157652"/>
    <lineage>
        <taxon>Eukaryota</taxon>
        <taxon>Viridiplantae</taxon>
        <taxon>Streptophyta</taxon>
        <taxon>Embryophyta</taxon>
        <taxon>Tracheophyta</taxon>
        <taxon>Spermatophyta</taxon>
        <taxon>Magnoliopsida</taxon>
        <taxon>eudicotyledons</taxon>
        <taxon>Gunneridae</taxon>
        <taxon>Pentapetalae</taxon>
        <taxon>rosids</taxon>
        <taxon>fabids</taxon>
        <taxon>Fabales</taxon>
        <taxon>Fabaceae</taxon>
        <taxon>Papilionoideae</taxon>
        <taxon>50 kb inversion clade</taxon>
        <taxon>NPAAA clade</taxon>
        <taxon>indigoferoid/millettioid clade</taxon>
        <taxon>Phaseoleae</taxon>
        <taxon>Mucuna</taxon>
    </lineage>
</organism>
<accession>A0A371EJL7</accession>
<feature type="non-terminal residue" evidence="1">
    <location>
        <position position="1"/>
    </location>
</feature>
<evidence type="ECO:0000313" key="2">
    <source>
        <dbReference type="Proteomes" id="UP000257109"/>
    </source>
</evidence>
<name>A0A371EJL7_MUCPR</name>
<proteinExistence type="predicted"/>
<protein>
    <submittedName>
        <fullName evidence="1">Uncharacterized protein</fullName>
    </submittedName>
</protein>
<dbReference type="Proteomes" id="UP000257109">
    <property type="component" value="Unassembled WGS sequence"/>
</dbReference>
<evidence type="ECO:0000313" key="1">
    <source>
        <dbReference type="EMBL" id="RDX66258.1"/>
    </source>
</evidence>
<dbReference type="OrthoDB" id="1908822at2759"/>
<gene>
    <name evidence="1" type="ORF">CR513_54996</name>
</gene>
<reference evidence="1" key="1">
    <citation type="submission" date="2018-05" db="EMBL/GenBank/DDBJ databases">
        <title>Draft genome of Mucuna pruriens seed.</title>
        <authorList>
            <person name="Nnadi N.E."/>
            <person name="Vos R."/>
            <person name="Hasami M.H."/>
            <person name="Devisetty U.K."/>
            <person name="Aguiy J.C."/>
        </authorList>
    </citation>
    <scope>NUCLEOTIDE SEQUENCE [LARGE SCALE GENOMIC DNA]</scope>
    <source>
        <strain evidence="1">JCA_2017</strain>
    </source>
</reference>
<dbReference type="AlphaFoldDB" id="A0A371EJL7"/>